<dbReference type="InterPro" id="IPR006487">
    <property type="entry name" value="Phage_lambda_L"/>
</dbReference>
<dbReference type="AlphaFoldDB" id="A0AAE3T6A1"/>
<dbReference type="GO" id="GO:0051536">
    <property type="term" value="F:iron-sulfur cluster binding"/>
    <property type="evidence" value="ECO:0007669"/>
    <property type="project" value="InterPro"/>
</dbReference>
<dbReference type="Pfam" id="PF05100">
    <property type="entry name" value="Phage_tail_L"/>
    <property type="match status" value="1"/>
</dbReference>
<reference evidence="1" key="1">
    <citation type="submission" date="2021-09" db="EMBL/GenBank/DDBJ databases">
        <title>Genomic analysis of Ralstonia spp.</title>
        <authorList>
            <person name="Aburjaile F."/>
            <person name="Ariute J.C."/>
            <person name="Pais A.K.L."/>
            <person name="Albuquerque G.M.R."/>
            <person name="Silva A.M.F."/>
            <person name="Brenig B."/>
            <person name="Azevedo V."/>
            <person name="Matiuzzi M."/>
            <person name="Ramos R."/>
            <person name="Goes-Neto A."/>
            <person name="Soares S."/>
            <person name="Iseppon A.M.B."/>
            <person name="Souza E."/>
            <person name="Gama M."/>
        </authorList>
    </citation>
    <scope>NUCLEOTIDE SEQUENCE</scope>
    <source>
        <strain evidence="1">B4</strain>
    </source>
</reference>
<dbReference type="RefSeq" id="WP_003276095.1">
    <property type="nucleotide sequence ID" value="NZ_CDLX01000001.1"/>
</dbReference>
<accession>A0AAE3T6A1</accession>
<dbReference type="Proteomes" id="UP001143674">
    <property type="component" value="Unassembled WGS sequence"/>
</dbReference>
<gene>
    <name evidence="1" type="ORF">LBW55_19305</name>
</gene>
<dbReference type="EMBL" id="JAIVEX010000010">
    <property type="protein sequence ID" value="MDB0523753.1"/>
    <property type="molecule type" value="Genomic_DNA"/>
</dbReference>
<proteinExistence type="predicted"/>
<dbReference type="GO" id="GO:0030430">
    <property type="term" value="C:host cell cytoplasm"/>
    <property type="evidence" value="ECO:0007669"/>
    <property type="project" value="InterPro"/>
</dbReference>
<evidence type="ECO:0000313" key="1">
    <source>
        <dbReference type="EMBL" id="MDB0523753.1"/>
    </source>
</evidence>
<sequence length="233" mass="25411">MKITADIQRLEPGALVELFELDATAVGGDMRRFHGYAQVGSIWWAGNEYGPWPIEATGFERTGQGQQPAPRLAVGNVDGSISALCLYTDDLVGAKVRRRRTLGRFLDARNFPEGNPEADPAEELPVEVWFVEQKTAETKETVEFELSSALDFNGVQLPRRQIVANVCGWLTVGGYRGPECGYTGAAMFDRDDNPVGDPSLDRCGGRLSSCKCRFGANEPLPIGAFPAADLIRT</sequence>
<name>A0AAE3T6A1_RALSL</name>
<evidence type="ECO:0000313" key="2">
    <source>
        <dbReference type="Proteomes" id="UP001143674"/>
    </source>
</evidence>
<protein>
    <submittedName>
        <fullName evidence="1">Phage minor tail protein L</fullName>
    </submittedName>
</protein>
<organism evidence="1 2">
    <name type="scientific">Ralstonia solanacearum</name>
    <name type="common">Pseudomonas solanacearum</name>
    <dbReference type="NCBI Taxonomy" id="305"/>
    <lineage>
        <taxon>Bacteria</taxon>
        <taxon>Pseudomonadati</taxon>
        <taxon>Pseudomonadota</taxon>
        <taxon>Betaproteobacteria</taxon>
        <taxon>Burkholderiales</taxon>
        <taxon>Burkholderiaceae</taxon>
        <taxon>Ralstonia</taxon>
        <taxon>Ralstonia solanacearum species complex</taxon>
    </lineage>
</organism>
<dbReference type="GO" id="GO:0046718">
    <property type="term" value="P:symbiont entry into host cell"/>
    <property type="evidence" value="ECO:0007669"/>
    <property type="project" value="InterPro"/>
</dbReference>
<dbReference type="NCBIfam" id="TIGR01600">
    <property type="entry name" value="phage_tail_L"/>
    <property type="match status" value="1"/>
</dbReference>
<comment type="caution">
    <text evidence="1">The sequence shown here is derived from an EMBL/GenBank/DDBJ whole genome shotgun (WGS) entry which is preliminary data.</text>
</comment>